<reference evidence="1 2" key="1">
    <citation type="journal article" date="2015" name="Nature">
        <title>rRNA introns, odd ribosomes, and small enigmatic genomes across a large radiation of phyla.</title>
        <authorList>
            <person name="Brown C.T."/>
            <person name="Hug L.A."/>
            <person name="Thomas B.C."/>
            <person name="Sharon I."/>
            <person name="Castelle C.J."/>
            <person name="Singh A."/>
            <person name="Wilkins M.J."/>
            <person name="Williams K.H."/>
            <person name="Banfield J.F."/>
        </authorList>
    </citation>
    <scope>NUCLEOTIDE SEQUENCE [LARGE SCALE GENOMIC DNA]</scope>
</reference>
<evidence type="ECO:0000313" key="1">
    <source>
        <dbReference type="EMBL" id="KKW26266.1"/>
    </source>
</evidence>
<sequence length="119" mass="13754">MVSLEDAALHNFFSFVGGELHDDHFSFPTNEKLYEFSNGDLCEGEGVGTLQVFSWKTDEERGEFYQEKLTHFEDYVISPHSNIPPGDCLIFEFGKEKDETENICSFYEVARQKGELKKR</sequence>
<proteinExistence type="predicted"/>
<gene>
    <name evidence="1" type="ORF">VF00_C0013G0003</name>
</gene>
<name>A0A0G1X5K6_UNCK3</name>
<organism evidence="1 2">
    <name type="scientific">candidate division Kazan bacterium GW2011_GWB1_52_7</name>
    <dbReference type="NCBI Taxonomy" id="1620414"/>
    <lineage>
        <taxon>Bacteria</taxon>
        <taxon>Bacteria division Kazan-3B-28</taxon>
    </lineage>
</organism>
<dbReference type="EMBL" id="LCRB01000013">
    <property type="protein sequence ID" value="KKW26266.1"/>
    <property type="molecule type" value="Genomic_DNA"/>
</dbReference>
<accession>A0A0G1X5K6</accession>
<comment type="caution">
    <text evidence="1">The sequence shown here is derived from an EMBL/GenBank/DDBJ whole genome shotgun (WGS) entry which is preliminary data.</text>
</comment>
<evidence type="ECO:0000313" key="2">
    <source>
        <dbReference type="Proteomes" id="UP000034913"/>
    </source>
</evidence>
<protein>
    <submittedName>
        <fullName evidence="1">Uncharacterized protein</fullName>
    </submittedName>
</protein>
<dbReference type="Proteomes" id="UP000034913">
    <property type="component" value="Unassembled WGS sequence"/>
</dbReference>
<dbReference type="AlphaFoldDB" id="A0A0G1X5K6"/>